<feature type="compositionally biased region" description="Acidic residues" evidence="1">
    <location>
        <begin position="50"/>
        <end position="60"/>
    </location>
</feature>
<protein>
    <recommendedName>
        <fullName evidence="4">F-box domain-containing protein</fullName>
    </recommendedName>
</protein>
<dbReference type="AlphaFoldDB" id="A0A164YBB2"/>
<evidence type="ECO:0008006" key="4">
    <source>
        <dbReference type="Google" id="ProtNLM"/>
    </source>
</evidence>
<organism evidence="2 3">
    <name type="scientific">Sistotremastrum niveocremeum HHB9708</name>
    <dbReference type="NCBI Taxonomy" id="1314777"/>
    <lineage>
        <taxon>Eukaryota</taxon>
        <taxon>Fungi</taxon>
        <taxon>Dikarya</taxon>
        <taxon>Basidiomycota</taxon>
        <taxon>Agaricomycotina</taxon>
        <taxon>Agaricomycetes</taxon>
        <taxon>Sistotremastrales</taxon>
        <taxon>Sistotremastraceae</taxon>
        <taxon>Sertulicium</taxon>
        <taxon>Sertulicium niveocremeum</taxon>
    </lineage>
</organism>
<proteinExistence type="predicted"/>
<dbReference type="InterPro" id="IPR032675">
    <property type="entry name" value="LRR_dom_sf"/>
</dbReference>
<name>A0A164YBB2_9AGAM</name>
<feature type="region of interest" description="Disordered" evidence="1">
    <location>
        <begin position="50"/>
        <end position="103"/>
    </location>
</feature>
<evidence type="ECO:0000313" key="3">
    <source>
        <dbReference type="Proteomes" id="UP000076722"/>
    </source>
</evidence>
<evidence type="ECO:0000313" key="2">
    <source>
        <dbReference type="EMBL" id="KZS96754.1"/>
    </source>
</evidence>
<keyword evidence="3" id="KW-1185">Reference proteome</keyword>
<sequence>MPYQSLPLEIKSEVLRLVLPTSRNDPREWQASVPASEIEPYWFEFREYFSSEEDSEDDASEDRSSPSITGEPGDNSAEVAESPNSSDSSSDSTQGQIEEYSDHEDTAPIYTSELFLNLRLVCAEWNEILTQDPRYWNELHIDADTSLSFTGLVITRSKNQPLAIDFAADPDELDDAAWLEPGCRFLQPYLSRCVVLALWMTPQLVRRALSFWTESSAPLLQGLMLGIPAEDLDSEALQRPEAATFPHDFILFSGNMPRLRKLISAGLSLRNFPYGSLPHSLIKLDQEFYQYEPYQQIIKEMISSYKDLEEIHLTWTGGSVDLSSVFCLTELRRLELFGMQVVLGEKKSWPLSFSKLTDLCLDSVIQLEGTPDLFLDLFEELPALEMLGLSAVRWEINPEVFEGRPYQIEWRKRGSLQRLRRISCNVDNINPGFIFALLHSFELPSLFELNLSDNSARPFERMPGRLLSTLIEDHLKDLTFPELKFLFIHFLEDDLISAFLHASPKLEVLSGADIGAPGRRFFNDLLSYVDFDIERHVLCPNLTEIAFMFRDAKDIRFREHEDHSEAVKFFKENISQIVEDREQCAQLGICKRLRYSEAS</sequence>
<accession>A0A164YBB2</accession>
<gene>
    <name evidence="2" type="ORF">SISNIDRAFT_450488</name>
</gene>
<evidence type="ECO:0000256" key="1">
    <source>
        <dbReference type="SAM" id="MobiDB-lite"/>
    </source>
</evidence>
<dbReference type="EMBL" id="KV419398">
    <property type="protein sequence ID" value="KZS96754.1"/>
    <property type="molecule type" value="Genomic_DNA"/>
</dbReference>
<reference evidence="2 3" key="1">
    <citation type="journal article" date="2016" name="Mol. Biol. Evol.">
        <title>Comparative Genomics of Early-Diverging Mushroom-Forming Fungi Provides Insights into the Origins of Lignocellulose Decay Capabilities.</title>
        <authorList>
            <person name="Nagy L.G."/>
            <person name="Riley R."/>
            <person name="Tritt A."/>
            <person name="Adam C."/>
            <person name="Daum C."/>
            <person name="Floudas D."/>
            <person name="Sun H."/>
            <person name="Yadav J.S."/>
            <person name="Pangilinan J."/>
            <person name="Larsson K.H."/>
            <person name="Matsuura K."/>
            <person name="Barry K."/>
            <person name="Labutti K."/>
            <person name="Kuo R."/>
            <person name="Ohm R.A."/>
            <person name="Bhattacharya S.S."/>
            <person name="Shirouzu T."/>
            <person name="Yoshinaga Y."/>
            <person name="Martin F.M."/>
            <person name="Grigoriev I.V."/>
            <person name="Hibbett D.S."/>
        </authorList>
    </citation>
    <scope>NUCLEOTIDE SEQUENCE [LARGE SCALE GENOMIC DNA]</scope>
    <source>
        <strain evidence="2 3">HHB9708</strain>
    </source>
</reference>
<dbReference type="Gene3D" id="3.80.10.10">
    <property type="entry name" value="Ribonuclease Inhibitor"/>
    <property type="match status" value="1"/>
</dbReference>
<dbReference type="SUPFAM" id="SSF52058">
    <property type="entry name" value="L domain-like"/>
    <property type="match status" value="1"/>
</dbReference>
<dbReference type="Proteomes" id="UP000076722">
    <property type="component" value="Unassembled WGS sequence"/>
</dbReference>